<reference evidence="1 2" key="1">
    <citation type="journal article" date="2012" name="Genome Biol.">
        <title>Sequencing three crocodilian genomes to illuminate the evolution of archosaurs and amniotes.</title>
        <authorList>
            <person name="St John J.A."/>
            <person name="Braun E.L."/>
            <person name="Isberg S.R."/>
            <person name="Miles L.G."/>
            <person name="Chong A.Y."/>
            <person name="Gongora J."/>
            <person name="Dalzell P."/>
            <person name="Moran C."/>
            <person name="Bed'hom B."/>
            <person name="Abzhanov A."/>
            <person name="Burgess S.C."/>
            <person name="Cooksey A.M."/>
            <person name="Castoe T.A."/>
            <person name="Crawford N.G."/>
            <person name="Densmore L.D."/>
            <person name="Drew J.C."/>
            <person name="Edwards S.V."/>
            <person name="Faircloth B.C."/>
            <person name="Fujita M.K."/>
            <person name="Greenwold M.J."/>
            <person name="Hoffmann F.G."/>
            <person name="Howard J.M."/>
            <person name="Iguchi T."/>
            <person name="Janes D.E."/>
            <person name="Khan S.Y."/>
            <person name="Kohno S."/>
            <person name="de Koning A.J."/>
            <person name="Lance S.L."/>
            <person name="McCarthy F.M."/>
            <person name="McCormack J.E."/>
            <person name="Merchant M.E."/>
            <person name="Peterson D.G."/>
            <person name="Pollock D.D."/>
            <person name="Pourmand N."/>
            <person name="Raney B.J."/>
            <person name="Roessler K.A."/>
            <person name="Sanford J.R."/>
            <person name="Sawyer R.H."/>
            <person name="Schmidt C.J."/>
            <person name="Triplett E.W."/>
            <person name="Tuberville T.D."/>
            <person name="Venegas-Anaya M."/>
            <person name="Howard J.T."/>
            <person name="Jarvis E.D."/>
            <person name="Guillette L.J.Jr."/>
            <person name="Glenn T.C."/>
            <person name="Green R.E."/>
            <person name="Ray D.A."/>
        </authorList>
    </citation>
    <scope>NUCLEOTIDE SEQUENCE [LARGE SCALE GENOMIC DNA]</scope>
    <source>
        <strain evidence="1">KSC_2009_1</strain>
    </source>
</reference>
<sequence>MWSIPLVSSVSLVSCHQPCSFEILRVGLALDNKTTVVWLKINPRPCFRVTVESTFADMTTSLASKVKETINMSSYTSYEIQFQFGLIYLTSHLIWKRELHSQPILN</sequence>
<keyword evidence="2" id="KW-1185">Reference proteome</keyword>
<comment type="caution">
    <text evidence="1">The sequence shown here is derived from an EMBL/GenBank/DDBJ whole genome shotgun (WGS) entry which is preliminary data.</text>
</comment>
<name>A0A151N8T6_ALLMI</name>
<evidence type="ECO:0000313" key="1">
    <source>
        <dbReference type="EMBL" id="KYO32999.1"/>
    </source>
</evidence>
<protein>
    <submittedName>
        <fullName evidence="1">Uncharacterized protein</fullName>
    </submittedName>
</protein>
<dbReference type="EMBL" id="AKHW03003826">
    <property type="protein sequence ID" value="KYO32999.1"/>
    <property type="molecule type" value="Genomic_DNA"/>
</dbReference>
<evidence type="ECO:0000313" key="2">
    <source>
        <dbReference type="Proteomes" id="UP000050525"/>
    </source>
</evidence>
<gene>
    <name evidence="1" type="ORF">Y1Q_0011316</name>
</gene>
<accession>A0A151N8T6</accession>
<dbReference type="Proteomes" id="UP000050525">
    <property type="component" value="Unassembled WGS sequence"/>
</dbReference>
<proteinExistence type="predicted"/>
<dbReference type="AlphaFoldDB" id="A0A151N8T6"/>
<organism evidence="1 2">
    <name type="scientific">Alligator mississippiensis</name>
    <name type="common">American alligator</name>
    <dbReference type="NCBI Taxonomy" id="8496"/>
    <lineage>
        <taxon>Eukaryota</taxon>
        <taxon>Metazoa</taxon>
        <taxon>Chordata</taxon>
        <taxon>Craniata</taxon>
        <taxon>Vertebrata</taxon>
        <taxon>Euteleostomi</taxon>
        <taxon>Archelosauria</taxon>
        <taxon>Archosauria</taxon>
        <taxon>Crocodylia</taxon>
        <taxon>Alligatoridae</taxon>
        <taxon>Alligatorinae</taxon>
        <taxon>Alligator</taxon>
    </lineage>
</organism>